<evidence type="ECO:0000256" key="5">
    <source>
        <dbReference type="ARBA" id="ARBA00022840"/>
    </source>
</evidence>
<evidence type="ECO:0000256" key="8">
    <source>
        <dbReference type="ARBA" id="ARBA00023163"/>
    </source>
</evidence>
<dbReference type="NCBIfam" id="TIGR00767">
    <property type="entry name" value="rho"/>
    <property type="match status" value="1"/>
</dbReference>
<keyword evidence="2 9" id="KW-0547">Nucleotide-binding</keyword>
<feature type="domain" description="Rho RNA-BD" evidence="12">
    <location>
        <begin position="53"/>
        <end position="128"/>
    </location>
</feature>
<dbReference type="GO" id="GO:0005829">
    <property type="term" value="C:cytosol"/>
    <property type="evidence" value="ECO:0007669"/>
    <property type="project" value="UniProtKB-ARBA"/>
</dbReference>
<keyword evidence="4 9" id="KW-0347">Helicase</keyword>
<dbReference type="SMART" id="SM00382">
    <property type="entry name" value="AAA"/>
    <property type="match status" value="1"/>
</dbReference>
<protein>
    <recommendedName>
        <fullName evidence="9 10">Transcription termination factor Rho</fullName>
        <ecNumber evidence="9 10">3.6.4.-</ecNumber>
    </recommendedName>
    <alternativeName>
        <fullName evidence="9">ATP-dependent helicase Rho</fullName>
    </alternativeName>
</protein>
<dbReference type="RefSeq" id="WP_090741041.1">
    <property type="nucleotide sequence ID" value="NZ_FMVT01000003.1"/>
</dbReference>
<proteinExistence type="inferred from homology"/>
<dbReference type="Gene3D" id="2.40.50.140">
    <property type="entry name" value="Nucleic acid-binding proteins"/>
    <property type="match status" value="1"/>
</dbReference>
<reference evidence="13 14" key="1">
    <citation type="submission" date="2016-10" db="EMBL/GenBank/DDBJ databases">
        <authorList>
            <person name="de Groot N.N."/>
        </authorList>
    </citation>
    <scope>NUCLEOTIDE SEQUENCE [LARGE SCALE GENOMIC DNA]</scope>
    <source>
        <strain evidence="13 14">CGMCC 1.8925</strain>
    </source>
</reference>
<evidence type="ECO:0000259" key="12">
    <source>
        <dbReference type="PROSITE" id="PS51856"/>
    </source>
</evidence>
<dbReference type="GO" id="GO:0005524">
    <property type="term" value="F:ATP binding"/>
    <property type="evidence" value="ECO:0007669"/>
    <property type="project" value="UniProtKB-UniRule"/>
</dbReference>
<dbReference type="EC" id="3.6.4.-" evidence="9 10"/>
<dbReference type="FunFam" id="3.40.50.300:FF:000072">
    <property type="entry name" value="Transcription termination factor Rho"/>
    <property type="match status" value="1"/>
</dbReference>
<dbReference type="Pfam" id="PF07497">
    <property type="entry name" value="Rho_RNA_bind"/>
    <property type="match status" value="1"/>
</dbReference>
<keyword evidence="3 9" id="KW-0378">Hydrolase</keyword>
<dbReference type="InterPro" id="IPR000194">
    <property type="entry name" value="ATPase_F1/V1/A1_a/bsu_nucl-bd"/>
</dbReference>
<dbReference type="NCBIfam" id="NF006886">
    <property type="entry name" value="PRK09376.1"/>
    <property type="match status" value="1"/>
</dbReference>
<comment type="caution">
    <text evidence="9">Lacks conserved residue(s) required for the propagation of feature annotation.</text>
</comment>
<dbReference type="InterPro" id="IPR012340">
    <property type="entry name" value="NA-bd_OB-fold"/>
</dbReference>
<dbReference type="SMART" id="SM00357">
    <property type="entry name" value="CSP"/>
    <property type="match status" value="1"/>
</dbReference>
<evidence type="ECO:0000313" key="14">
    <source>
        <dbReference type="Proteomes" id="UP000199502"/>
    </source>
</evidence>
<comment type="function">
    <text evidence="9">Facilitates transcription termination by a mechanism that involves Rho binding to the nascent RNA, activation of Rho's RNA-dependent ATPase activity, and release of the mRNA from the DNA template.</text>
</comment>
<dbReference type="STRING" id="336292.SAMN05660710_01076"/>
<dbReference type="CDD" id="cd01128">
    <property type="entry name" value="rho_factor_C"/>
    <property type="match status" value="1"/>
</dbReference>
<sequence>MSEERLNLSDLKAKSPADLLSMAEEWEIENASTMRKGEMMFSILKEHAEEGWEIGGGGVLEVVQDGFGFLRSTEANYLPGPDDIYLSPDMIRQHSLRTGDTVDGVIRAPGENERYFALTKVERINFEDPEKARHKVAFDNLTPLYPDERLKMEIEDPTIRDRSARIIDLVAPIGKGQRSLIVAPPRTGKTVLLQNIAHSIEKNHPECYLIVLLIDERPEEVTDMQRSVRGEVISSTFDEPASRHVAVSEMVIEKAKRLVEHKRDVVILLDSITRLGRAFNTVVPSSGKVLTGGVDANALQRPKRFFGAARNIEEGGSLTIIATALIDTGSRMDEVIFEEFKGTGNSEIVLDRKVADKRVFPAMDILKSGTRKEELLVDAKDLQKTYLLRRILNPMGTTDAVEFLISKLKQTKSNADFFDSMNA</sequence>
<dbReference type="OrthoDB" id="9805197at2"/>
<dbReference type="InterPro" id="IPR027417">
    <property type="entry name" value="P-loop_NTPase"/>
</dbReference>
<dbReference type="SUPFAM" id="SSF52540">
    <property type="entry name" value="P-loop containing nucleoside triphosphate hydrolases"/>
    <property type="match status" value="1"/>
</dbReference>
<dbReference type="GO" id="GO:0016787">
    <property type="term" value="F:hydrolase activity"/>
    <property type="evidence" value="ECO:0007669"/>
    <property type="project" value="UniProtKB-KW"/>
</dbReference>
<organism evidence="13 14">
    <name type="scientific">Paracoccus tibetensis</name>
    <dbReference type="NCBI Taxonomy" id="336292"/>
    <lineage>
        <taxon>Bacteria</taxon>
        <taxon>Pseudomonadati</taxon>
        <taxon>Pseudomonadota</taxon>
        <taxon>Alphaproteobacteria</taxon>
        <taxon>Rhodobacterales</taxon>
        <taxon>Paracoccaceae</taxon>
        <taxon>Paracoccus</taxon>
    </lineage>
</organism>
<dbReference type="Gene3D" id="1.10.720.10">
    <property type="match status" value="1"/>
</dbReference>
<dbReference type="InterPro" id="IPR041703">
    <property type="entry name" value="Rho_factor_ATP-bd"/>
</dbReference>
<dbReference type="InterPro" id="IPR011113">
    <property type="entry name" value="Rho_RNA-bd"/>
</dbReference>
<dbReference type="InterPro" id="IPR036269">
    <property type="entry name" value="Rho_N_sf"/>
</dbReference>
<evidence type="ECO:0000256" key="4">
    <source>
        <dbReference type="ARBA" id="ARBA00022806"/>
    </source>
</evidence>
<dbReference type="CDD" id="cd04459">
    <property type="entry name" value="Rho_CSD"/>
    <property type="match status" value="1"/>
</dbReference>
<comment type="similarity">
    <text evidence="9 11">Belongs to the Rho family.</text>
</comment>
<evidence type="ECO:0000256" key="1">
    <source>
        <dbReference type="ARBA" id="ARBA00022472"/>
    </source>
</evidence>
<feature type="binding site" evidence="9">
    <location>
        <position position="217"/>
    </location>
    <ligand>
        <name>ATP</name>
        <dbReference type="ChEBI" id="CHEBI:30616"/>
    </ligand>
</feature>
<dbReference type="Proteomes" id="UP000199502">
    <property type="component" value="Unassembled WGS sequence"/>
</dbReference>
<keyword evidence="6 9" id="KW-0694">RNA-binding</keyword>
<evidence type="ECO:0000256" key="6">
    <source>
        <dbReference type="ARBA" id="ARBA00022884"/>
    </source>
</evidence>
<evidence type="ECO:0000256" key="7">
    <source>
        <dbReference type="ARBA" id="ARBA00023015"/>
    </source>
</evidence>
<dbReference type="InterPro" id="IPR011112">
    <property type="entry name" value="Rho-like_N"/>
</dbReference>
<evidence type="ECO:0000256" key="3">
    <source>
        <dbReference type="ARBA" id="ARBA00022801"/>
    </source>
</evidence>
<feature type="binding site" evidence="9">
    <location>
        <begin position="186"/>
        <end position="191"/>
    </location>
    <ligand>
        <name>ATP</name>
        <dbReference type="ChEBI" id="CHEBI:30616"/>
    </ligand>
</feature>
<dbReference type="PANTHER" id="PTHR46425">
    <property type="entry name" value="TRANSCRIPTION TERMINATION FACTOR RHO"/>
    <property type="match status" value="1"/>
</dbReference>
<dbReference type="GO" id="GO:0004386">
    <property type="term" value="F:helicase activity"/>
    <property type="evidence" value="ECO:0007669"/>
    <property type="project" value="UniProtKB-UniRule"/>
</dbReference>
<dbReference type="SUPFAM" id="SSF50249">
    <property type="entry name" value="Nucleic acid-binding proteins"/>
    <property type="match status" value="1"/>
</dbReference>
<keyword evidence="5 9" id="KW-0067">ATP-binding</keyword>
<dbReference type="InterPro" id="IPR004665">
    <property type="entry name" value="Term_rho"/>
</dbReference>
<name>A0A1G5EG39_9RHOB</name>
<dbReference type="GO" id="GO:0006353">
    <property type="term" value="P:DNA-templated transcription termination"/>
    <property type="evidence" value="ECO:0007669"/>
    <property type="project" value="UniProtKB-UniRule"/>
</dbReference>
<evidence type="ECO:0000256" key="11">
    <source>
        <dbReference type="PROSITE-ProRule" id="PRU01203"/>
    </source>
</evidence>
<feature type="binding site" evidence="9">
    <location>
        <begin position="174"/>
        <end position="179"/>
    </location>
    <ligand>
        <name>ATP</name>
        <dbReference type="ChEBI" id="CHEBI:30616"/>
    </ligand>
</feature>
<dbReference type="SUPFAM" id="SSF68912">
    <property type="entry name" value="Rho N-terminal domain-like"/>
    <property type="match status" value="1"/>
</dbReference>
<dbReference type="Pfam" id="PF00006">
    <property type="entry name" value="ATP-synt_ab"/>
    <property type="match status" value="1"/>
</dbReference>
<keyword evidence="14" id="KW-1185">Reference proteome</keyword>
<keyword evidence="7 9" id="KW-0805">Transcription regulation</keyword>
<dbReference type="SMART" id="SM00959">
    <property type="entry name" value="Rho_N"/>
    <property type="match status" value="1"/>
</dbReference>
<dbReference type="InterPro" id="IPR003593">
    <property type="entry name" value="AAA+_ATPase"/>
</dbReference>
<dbReference type="EMBL" id="FMVT01000003">
    <property type="protein sequence ID" value="SCY25973.1"/>
    <property type="molecule type" value="Genomic_DNA"/>
</dbReference>
<dbReference type="Gene3D" id="3.40.50.300">
    <property type="entry name" value="P-loop containing nucleotide triphosphate hydrolases"/>
    <property type="match status" value="1"/>
</dbReference>
<dbReference type="HAMAP" id="MF_01884">
    <property type="entry name" value="Rho"/>
    <property type="match status" value="1"/>
</dbReference>
<evidence type="ECO:0000313" key="13">
    <source>
        <dbReference type="EMBL" id="SCY25973.1"/>
    </source>
</evidence>
<keyword evidence="8 9" id="KW-0804">Transcription</keyword>
<dbReference type="InterPro" id="IPR011129">
    <property type="entry name" value="CSD"/>
</dbReference>
<dbReference type="PROSITE" id="PS51856">
    <property type="entry name" value="RHO_RNA_BD"/>
    <property type="match status" value="1"/>
</dbReference>
<dbReference type="PANTHER" id="PTHR46425:SF1">
    <property type="entry name" value="TRANSCRIPTION TERMINATION FACTOR RHO"/>
    <property type="match status" value="1"/>
</dbReference>
<dbReference type="Pfam" id="PF07498">
    <property type="entry name" value="Rho_N"/>
    <property type="match status" value="1"/>
</dbReference>
<dbReference type="GO" id="GO:0003723">
    <property type="term" value="F:RNA binding"/>
    <property type="evidence" value="ECO:0007669"/>
    <property type="project" value="UniProtKB-UniRule"/>
</dbReference>
<dbReference type="GO" id="GO:0008186">
    <property type="term" value="F:ATP-dependent activity, acting on RNA"/>
    <property type="evidence" value="ECO:0007669"/>
    <property type="project" value="UniProtKB-UniRule"/>
</dbReference>
<evidence type="ECO:0000256" key="9">
    <source>
        <dbReference type="HAMAP-Rule" id="MF_01884"/>
    </source>
</evidence>
<accession>A0A1G5EG39</accession>
<evidence type="ECO:0000256" key="10">
    <source>
        <dbReference type="NCBIfam" id="TIGR00767"/>
    </source>
</evidence>
<gene>
    <name evidence="9" type="primary">rho</name>
    <name evidence="13" type="ORF">SAMN05660710_01076</name>
</gene>
<comment type="subunit">
    <text evidence="9">Homohexamer. The homohexamer assembles into an open ring structure.</text>
</comment>
<dbReference type="AlphaFoldDB" id="A0A1G5EG39"/>
<keyword evidence="1 9" id="KW-0806">Transcription termination</keyword>
<evidence type="ECO:0000256" key="2">
    <source>
        <dbReference type="ARBA" id="ARBA00022741"/>
    </source>
</evidence>